<organism evidence="2">
    <name type="scientific">Pithovirus LCPAC101</name>
    <dbReference type="NCBI Taxonomy" id="2506586"/>
    <lineage>
        <taxon>Viruses</taxon>
        <taxon>Pithoviruses</taxon>
    </lineage>
</organism>
<feature type="domain" description="F-box" evidence="1">
    <location>
        <begin position="1"/>
        <end position="47"/>
    </location>
</feature>
<evidence type="ECO:0000259" key="1">
    <source>
        <dbReference type="PROSITE" id="PS50181"/>
    </source>
</evidence>
<sequence length="328" mass="39827">MIFTDLPTDVVVIILSHCEINDVFTFLSTSKYINELYGNEYTLWSRLFDLQFRGVTKYLACIDESYNFINKVRDKTYEEKCLMYKNRYRDWCRSCKYVDIKKIITDKNNSLEIKNMFHEKYLYKKILSYDIRIYILSLIFDSKYVMDYSKLKLIYNNTTSGFFKYMFTKINKYPLHAEFVFRTSDHLKCYFDTTTPSDNVYRKINNGMSDHKFSRRVRRIIINSDHISDKRKIKWFYSAIIRRIDRDVYLYIDYFGNEKIIDILMNINETDFVHANNLKYDNNLKYGRHVISTFTNNDFNVFQKRNINVDKIIAHILSVGYKIHFYRY</sequence>
<dbReference type="SUPFAM" id="SSF81383">
    <property type="entry name" value="F-box domain"/>
    <property type="match status" value="1"/>
</dbReference>
<reference evidence="2" key="1">
    <citation type="journal article" date="2019" name="MBio">
        <title>Virus Genomes from Deep Sea Sediments Expand the Ocean Megavirome and Support Independent Origins of Viral Gigantism.</title>
        <authorList>
            <person name="Backstrom D."/>
            <person name="Yutin N."/>
            <person name="Jorgensen S.L."/>
            <person name="Dharamshi J."/>
            <person name="Homa F."/>
            <person name="Zaremba-Niedwiedzka K."/>
            <person name="Spang A."/>
            <person name="Wolf Y.I."/>
            <person name="Koonin E.V."/>
            <person name="Ettema T.J."/>
        </authorList>
    </citation>
    <scope>NUCLEOTIDE SEQUENCE</scope>
</reference>
<accession>A0A481Z1Y7</accession>
<name>A0A481Z1Y7_9VIRU</name>
<proteinExistence type="predicted"/>
<gene>
    <name evidence="2" type="ORF">LCPAC101_00300</name>
</gene>
<protein>
    <submittedName>
        <fullName evidence="2">F-box-like protein</fullName>
    </submittedName>
</protein>
<dbReference type="InterPro" id="IPR001810">
    <property type="entry name" value="F-box_dom"/>
</dbReference>
<dbReference type="EMBL" id="MK500439">
    <property type="protein sequence ID" value="QBK89747.1"/>
    <property type="molecule type" value="Genomic_DNA"/>
</dbReference>
<evidence type="ECO:0000313" key="2">
    <source>
        <dbReference type="EMBL" id="QBK89747.1"/>
    </source>
</evidence>
<dbReference type="CDD" id="cd09917">
    <property type="entry name" value="F-box_SF"/>
    <property type="match status" value="1"/>
</dbReference>
<dbReference type="InterPro" id="IPR036047">
    <property type="entry name" value="F-box-like_dom_sf"/>
</dbReference>
<dbReference type="PROSITE" id="PS50181">
    <property type="entry name" value="FBOX"/>
    <property type="match status" value="1"/>
</dbReference>